<dbReference type="SUPFAM" id="SSF51905">
    <property type="entry name" value="FAD/NAD(P)-binding domain"/>
    <property type="match status" value="1"/>
</dbReference>
<reference evidence="2 3" key="1">
    <citation type="journal article" date="2014" name="Int. J. Syst. Evol. Microbiol.">
        <title>Description of Galbitalea soli gen. nov., sp. nov., and Frondihabitans sucicola sp. nov.</title>
        <authorList>
            <person name="Kim S.J."/>
            <person name="Lim J.M."/>
            <person name="Ahn J.H."/>
            <person name="Weon H.Y."/>
            <person name="Hamada M."/>
            <person name="Suzuki K."/>
            <person name="Ahn T.Y."/>
            <person name="Kwon S.W."/>
        </authorList>
    </citation>
    <scope>NUCLEOTIDE SEQUENCE [LARGE SCALE GENOMIC DNA]</scope>
    <source>
        <strain evidence="2 3">NBRC 108727</strain>
    </source>
</reference>
<dbReference type="Proteomes" id="UP000479756">
    <property type="component" value="Unassembled WGS sequence"/>
</dbReference>
<accession>A0A7C9PQ21</accession>
<proteinExistence type="predicted"/>
<dbReference type="Gene3D" id="1.10.3110.10">
    <property type="entry name" value="protoporphyrinogen ix oxidase, domain 3"/>
    <property type="match status" value="1"/>
</dbReference>
<evidence type="ECO:0000313" key="2">
    <source>
        <dbReference type="EMBL" id="NEM92448.1"/>
    </source>
</evidence>
<dbReference type="PANTHER" id="PTHR42923:SF3">
    <property type="entry name" value="PROTOPORPHYRINOGEN OXIDASE"/>
    <property type="match status" value="1"/>
</dbReference>
<dbReference type="InterPro" id="IPR002937">
    <property type="entry name" value="Amino_oxidase"/>
</dbReference>
<organism evidence="2 3">
    <name type="scientific">Galbitalea soli</name>
    <dbReference type="NCBI Taxonomy" id="1268042"/>
    <lineage>
        <taxon>Bacteria</taxon>
        <taxon>Bacillati</taxon>
        <taxon>Actinomycetota</taxon>
        <taxon>Actinomycetes</taxon>
        <taxon>Micrococcales</taxon>
        <taxon>Microbacteriaceae</taxon>
        <taxon>Galbitalea</taxon>
    </lineage>
</organism>
<sequence>MADFVVIGGGIGGLVLARRLALNGATVTLVEASDRLGGSVSRHEVAGIVLDAGAESFATRGGTVAALATSLGLGEDLVEPNPDGGWVQPVDRPAFRLPELSLLGIPGAPLARDVIAVIGVRAALRAFADTVLPATYGTKAETVGELVRRRMGDAVVEQLVTPIVRGVYTQSPDELLLTKAAPELRNRMARLGSLAGAVRALRGGSARAGSAVGGIRGGVARLVDALAAELDRFGVEIHLNTRVDSFDEHRAIAGGQRLDGRVIVAAPGMLGDSDPGRRVVLATLVVDVPALDAAPRGTGVLVAPGAPGIHAKALTHASAKWDWVREAAGGRHVLRLSYDDDRDDLAEIARADAEALTGVAIPASAVLGFDRVAWYRPTTHSHTPDGILAVGETIAGTGLAAIIAQAEETASQLALRP</sequence>
<comment type="caution">
    <text evidence="2">The sequence shown here is derived from an EMBL/GenBank/DDBJ whole genome shotgun (WGS) entry which is preliminary data.</text>
</comment>
<dbReference type="PANTHER" id="PTHR42923">
    <property type="entry name" value="PROTOPORPHYRINOGEN OXIDASE"/>
    <property type="match status" value="1"/>
</dbReference>
<evidence type="ECO:0000259" key="1">
    <source>
        <dbReference type="Pfam" id="PF01593"/>
    </source>
</evidence>
<dbReference type="Gene3D" id="3.90.660.20">
    <property type="entry name" value="Protoporphyrinogen oxidase, mitochondrial, domain 2"/>
    <property type="match status" value="1"/>
</dbReference>
<name>A0A7C9PQ21_9MICO</name>
<protein>
    <submittedName>
        <fullName evidence="2">NAD(P)-binding protein</fullName>
    </submittedName>
</protein>
<dbReference type="AlphaFoldDB" id="A0A7C9PQ21"/>
<dbReference type="InterPro" id="IPR050464">
    <property type="entry name" value="Zeta_carotene_desat/Oxidored"/>
</dbReference>
<feature type="domain" description="Amine oxidase" evidence="1">
    <location>
        <begin position="11"/>
        <end position="263"/>
    </location>
</feature>
<dbReference type="Pfam" id="PF01593">
    <property type="entry name" value="Amino_oxidase"/>
    <property type="match status" value="1"/>
</dbReference>
<keyword evidence="3" id="KW-1185">Reference proteome</keyword>
<dbReference type="SUPFAM" id="SSF54373">
    <property type="entry name" value="FAD-linked reductases, C-terminal domain"/>
    <property type="match status" value="1"/>
</dbReference>
<dbReference type="InterPro" id="IPR036188">
    <property type="entry name" value="FAD/NAD-bd_sf"/>
</dbReference>
<evidence type="ECO:0000313" key="3">
    <source>
        <dbReference type="Proteomes" id="UP000479756"/>
    </source>
</evidence>
<dbReference type="EMBL" id="JAAGWZ010000005">
    <property type="protein sequence ID" value="NEM92448.1"/>
    <property type="molecule type" value="Genomic_DNA"/>
</dbReference>
<dbReference type="Gene3D" id="3.50.50.60">
    <property type="entry name" value="FAD/NAD(P)-binding domain"/>
    <property type="match status" value="1"/>
</dbReference>
<dbReference type="GO" id="GO:0016491">
    <property type="term" value="F:oxidoreductase activity"/>
    <property type="evidence" value="ECO:0007669"/>
    <property type="project" value="InterPro"/>
</dbReference>
<dbReference type="RefSeq" id="WP_163474510.1">
    <property type="nucleotide sequence ID" value="NZ_JAAGWZ010000005.1"/>
</dbReference>
<gene>
    <name evidence="2" type="ORF">G3T37_13925</name>
</gene>